<feature type="compositionally biased region" description="Low complexity" evidence="5">
    <location>
        <begin position="173"/>
        <end position="184"/>
    </location>
</feature>
<evidence type="ECO:0000313" key="8">
    <source>
        <dbReference type="Proteomes" id="UP000249239"/>
    </source>
</evidence>
<feature type="compositionally biased region" description="Polar residues" evidence="5">
    <location>
        <begin position="187"/>
        <end position="200"/>
    </location>
</feature>
<dbReference type="Proteomes" id="UP000249239">
    <property type="component" value="Unassembled WGS sequence"/>
</dbReference>
<organism evidence="7 8">
    <name type="scientific">Breznakibacter xylanolyticus</name>
    <dbReference type="NCBI Taxonomy" id="990"/>
    <lineage>
        <taxon>Bacteria</taxon>
        <taxon>Pseudomonadati</taxon>
        <taxon>Bacteroidota</taxon>
        <taxon>Bacteroidia</taxon>
        <taxon>Marinilabiliales</taxon>
        <taxon>Marinilabiliaceae</taxon>
        <taxon>Breznakibacter</taxon>
    </lineage>
</organism>
<evidence type="ECO:0000256" key="4">
    <source>
        <dbReference type="ARBA" id="ARBA00023136"/>
    </source>
</evidence>
<proteinExistence type="predicted"/>
<dbReference type="NCBIfam" id="TIGR01352">
    <property type="entry name" value="tonB_Cterm"/>
    <property type="match status" value="1"/>
</dbReference>
<protein>
    <submittedName>
        <fullName evidence="7">TonB family protein</fullName>
    </submittedName>
</protein>
<dbReference type="InterPro" id="IPR006260">
    <property type="entry name" value="TonB/TolA_C"/>
</dbReference>
<dbReference type="OrthoDB" id="9786892at2"/>
<dbReference type="AlphaFoldDB" id="A0A2W7N0Y2"/>
<dbReference type="EMBL" id="QKZK01000026">
    <property type="protein sequence ID" value="PZX13433.1"/>
    <property type="molecule type" value="Genomic_DNA"/>
</dbReference>
<reference evidence="7 8" key="1">
    <citation type="submission" date="2018-06" db="EMBL/GenBank/DDBJ databases">
        <title>Genomic Encyclopedia of Archaeal and Bacterial Type Strains, Phase II (KMG-II): from individual species to whole genera.</title>
        <authorList>
            <person name="Goeker M."/>
        </authorList>
    </citation>
    <scope>NUCLEOTIDE SEQUENCE [LARGE SCALE GENOMIC DNA]</scope>
    <source>
        <strain evidence="7 8">DSM 6779</strain>
    </source>
</reference>
<keyword evidence="8" id="KW-1185">Reference proteome</keyword>
<dbReference type="GO" id="GO:0016020">
    <property type="term" value="C:membrane"/>
    <property type="evidence" value="ECO:0007669"/>
    <property type="project" value="UniProtKB-SubCell"/>
</dbReference>
<keyword evidence="3 6" id="KW-1133">Transmembrane helix</keyword>
<keyword evidence="4 6" id="KW-0472">Membrane</keyword>
<evidence type="ECO:0000256" key="3">
    <source>
        <dbReference type="ARBA" id="ARBA00022989"/>
    </source>
</evidence>
<sequence length="298" mass="31953">MMQPDYRKYGAIGTILFHGVILLLLIVWGMTSIPQEEEGLLVNFGDSPAGQGLEEPQQSEPQTAPEPIEEVTPPPPARATPPTSPTVKESVNTQDFEEAAALREEKKKKAEKERQEKERLKQEAIEAQRIKDAEAKKIAEAKEAERKKQAELARQAAEAKNRVNNAFAGKGTGSSTSEGVTSGSGNQGSLTGDPNSQNRTGTGSGSKGSGFSLAGRSLVGTLPKPSYTIQEEGIVVIEISVDRNGLVTNATPILRGTTTQNSTLWRVATEAARKAKFNADPNAATVQKGTITYHFVLD</sequence>
<keyword evidence="2 6" id="KW-0812">Transmembrane</keyword>
<gene>
    <name evidence="7" type="ORF">LX69_02689</name>
</gene>
<dbReference type="RefSeq" id="WP_111446528.1">
    <property type="nucleotide sequence ID" value="NZ_QKZK01000026.1"/>
</dbReference>
<evidence type="ECO:0000313" key="7">
    <source>
        <dbReference type="EMBL" id="PZX13433.1"/>
    </source>
</evidence>
<comment type="caution">
    <text evidence="7">The sequence shown here is derived from an EMBL/GenBank/DDBJ whole genome shotgun (WGS) entry which is preliminary data.</text>
</comment>
<evidence type="ECO:0000256" key="5">
    <source>
        <dbReference type="SAM" id="MobiDB-lite"/>
    </source>
</evidence>
<evidence type="ECO:0000256" key="6">
    <source>
        <dbReference type="SAM" id="Phobius"/>
    </source>
</evidence>
<name>A0A2W7N0Y2_9BACT</name>
<feature type="transmembrane region" description="Helical" evidence="6">
    <location>
        <begin position="9"/>
        <end position="30"/>
    </location>
</feature>
<comment type="subcellular location">
    <subcellularLocation>
        <location evidence="1">Membrane</location>
        <topology evidence="1">Single-pass membrane protein</topology>
    </subcellularLocation>
</comment>
<evidence type="ECO:0000256" key="1">
    <source>
        <dbReference type="ARBA" id="ARBA00004167"/>
    </source>
</evidence>
<evidence type="ECO:0000256" key="2">
    <source>
        <dbReference type="ARBA" id="ARBA00022692"/>
    </source>
</evidence>
<feature type="region of interest" description="Disordered" evidence="5">
    <location>
        <begin position="163"/>
        <end position="210"/>
    </location>
</feature>
<accession>A0A2W7N0Y2</accession>
<feature type="region of interest" description="Disordered" evidence="5">
    <location>
        <begin position="42"/>
        <end position="95"/>
    </location>
</feature>
<feature type="compositionally biased region" description="Pro residues" evidence="5">
    <location>
        <begin position="72"/>
        <end position="84"/>
    </location>
</feature>